<dbReference type="SUPFAM" id="SSF53822">
    <property type="entry name" value="Periplasmic binding protein-like I"/>
    <property type="match status" value="1"/>
</dbReference>
<dbReference type="OrthoDB" id="5984008at2759"/>
<dbReference type="EMBL" id="MLFT02000012">
    <property type="protein sequence ID" value="PHT32218.1"/>
    <property type="molecule type" value="Genomic_DNA"/>
</dbReference>
<dbReference type="Pfam" id="PF01094">
    <property type="entry name" value="ANF_receptor"/>
    <property type="match status" value="1"/>
</dbReference>
<evidence type="ECO:0000256" key="3">
    <source>
        <dbReference type="ARBA" id="ARBA00022989"/>
    </source>
</evidence>
<dbReference type="InterPro" id="IPR015683">
    <property type="entry name" value="Ionotropic_Glu_rcpt"/>
</dbReference>
<evidence type="ECO:0000256" key="2">
    <source>
        <dbReference type="ARBA" id="ARBA00022692"/>
    </source>
</evidence>
<organism evidence="6 7">
    <name type="scientific">Capsicum baccatum</name>
    <name type="common">Peruvian pepper</name>
    <dbReference type="NCBI Taxonomy" id="33114"/>
    <lineage>
        <taxon>Eukaryota</taxon>
        <taxon>Viridiplantae</taxon>
        <taxon>Streptophyta</taxon>
        <taxon>Embryophyta</taxon>
        <taxon>Tracheophyta</taxon>
        <taxon>Spermatophyta</taxon>
        <taxon>Magnoliopsida</taxon>
        <taxon>eudicotyledons</taxon>
        <taxon>Gunneridae</taxon>
        <taxon>Pentapetalae</taxon>
        <taxon>asterids</taxon>
        <taxon>lamiids</taxon>
        <taxon>Solanales</taxon>
        <taxon>Solanaceae</taxon>
        <taxon>Solanoideae</taxon>
        <taxon>Capsiceae</taxon>
        <taxon>Capsicum</taxon>
    </lineage>
</organism>
<accession>A0A2G2VGZ7</accession>
<sequence length="685" mass="77106">MLLAEPPSLIQMSGDVNSQMQCFAALIGHFKWRKVIALYEISNSFSNMHFKLITHLSDSLKVVDSSVEHHLAFPPLYSLSNSKSFIQEELVKLRSKNVKVFVEAQCSLHFGLVLFEMATEMGMMEKDYVWIISDNMASLLDSVEPSVLLNNKYARGQRVPSNNPESKGPFSDHYGRHEAGVGGLCTSAVVCDTSPNSQPISRIPVECLPTCLDKPNDVGTTVLSTTSAGNGSYVIDLEVCDNSSNEISSPGPYGGTDSDNYEQRRVAGEIKERRLGRPNRREMGIRDDNIVHGTAVPAEGQAGGIAILWHVDLLRITNVALTQQEIHYTIQVNLSASSWLLLAVYARNSPASRLSLWENIKRVSDSHNEPWLLGGNFNEVNISTEKFRGQALCHSRVNRFLDCLNYCGMVDLSFSGNYEPSEEHDEVKSICIPKTYGISKELSFQNGEAFDIRFGLYVEDANDKDHLICLLGTSVYPFSENSVDPYEWSSKYSCMKSFERSFMKDDRIMLILQYPQIFTLTSNGILERYRMKHCKNLGSFVHDWETEGKNVMPRKFNLLITNLRCLPETNSHKTAKVFAVFRVISSSEDRLYSRTRALSLTEGGQLERHKEVLELTPLELLFETMNSEKFHTVGAQGATSRAHESILEEEARYSDCQLEAIIEELKIDSIESDETPEAESEKSTW</sequence>
<keyword evidence="4" id="KW-0472">Membrane</keyword>
<comment type="subcellular location">
    <subcellularLocation>
        <location evidence="1">Membrane</location>
    </subcellularLocation>
</comment>
<evidence type="ECO:0000313" key="6">
    <source>
        <dbReference type="EMBL" id="PHT32218.1"/>
    </source>
</evidence>
<reference evidence="6 7" key="1">
    <citation type="journal article" date="2017" name="Genome Biol.">
        <title>New reference genome sequences of hot pepper reveal the massive evolution of plant disease-resistance genes by retroduplication.</title>
        <authorList>
            <person name="Kim S."/>
            <person name="Park J."/>
            <person name="Yeom S.I."/>
            <person name="Kim Y.M."/>
            <person name="Seo E."/>
            <person name="Kim K.T."/>
            <person name="Kim M.S."/>
            <person name="Lee J.M."/>
            <person name="Cheong K."/>
            <person name="Shin H.S."/>
            <person name="Kim S.B."/>
            <person name="Han K."/>
            <person name="Lee J."/>
            <person name="Park M."/>
            <person name="Lee H.A."/>
            <person name="Lee H.Y."/>
            <person name="Lee Y."/>
            <person name="Oh S."/>
            <person name="Lee J.H."/>
            <person name="Choi E."/>
            <person name="Choi E."/>
            <person name="Lee S.E."/>
            <person name="Jeon J."/>
            <person name="Kim H."/>
            <person name="Choi G."/>
            <person name="Song H."/>
            <person name="Lee J."/>
            <person name="Lee S.C."/>
            <person name="Kwon J.K."/>
            <person name="Lee H.Y."/>
            <person name="Koo N."/>
            <person name="Hong Y."/>
            <person name="Kim R.W."/>
            <person name="Kang W.H."/>
            <person name="Huh J.H."/>
            <person name="Kang B.C."/>
            <person name="Yang T.J."/>
            <person name="Lee Y.H."/>
            <person name="Bennetzen J.L."/>
            <person name="Choi D."/>
        </authorList>
    </citation>
    <scope>NUCLEOTIDE SEQUENCE [LARGE SCALE GENOMIC DNA]</scope>
    <source>
        <strain evidence="7">cv. PBC81</strain>
    </source>
</reference>
<dbReference type="PANTHER" id="PTHR34836">
    <property type="entry name" value="OS06G0188250 PROTEIN"/>
    <property type="match status" value="1"/>
</dbReference>
<reference evidence="7" key="2">
    <citation type="journal article" date="2017" name="J. Anim. Genet.">
        <title>Multiple reference genome sequences of hot pepper reveal the massive evolution of plant disease resistance genes by retroduplication.</title>
        <authorList>
            <person name="Kim S."/>
            <person name="Park J."/>
            <person name="Yeom S.-I."/>
            <person name="Kim Y.-M."/>
            <person name="Seo E."/>
            <person name="Kim K.-T."/>
            <person name="Kim M.-S."/>
            <person name="Lee J.M."/>
            <person name="Cheong K."/>
            <person name="Shin H.-S."/>
            <person name="Kim S.-B."/>
            <person name="Han K."/>
            <person name="Lee J."/>
            <person name="Park M."/>
            <person name="Lee H.-A."/>
            <person name="Lee H.-Y."/>
            <person name="Lee Y."/>
            <person name="Oh S."/>
            <person name="Lee J.H."/>
            <person name="Choi E."/>
            <person name="Choi E."/>
            <person name="Lee S.E."/>
            <person name="Jeon J."/>
            <person name="Kim H."/>
            <person name="Choi G."/>
            <person name="Song H."/>
            <person name="Lee J."/>
            <person name="Lee S.-C."/>
            <person name="Kwon J.-K."/>
            <person name="Lee H.-Y."/>
            <person name="Koo N."/>
            <person name="Hong Y."/>
            <person name="Kim R.W."/>
            <person name="Kang W.-H."/>
            <person name="Huh J.H."/>
            <person name="Kang B.-C."/>
            <person name="Yang T.-J."/>
            <person name="Lee Y.-H."/>
            <person name="Bennetzen J.L."/>
            <person name="Choi D."/>
        </authorList>
    </citation>
    <scope>NUCLEOTIDE SEQUENCE [LARGE SCALE GENOMIC DNA]</scope>
    <source>
        <strain evidence="7">cv. PBC81</strain>
    </source>
</reference>
<dbReference type="PANTHER" id="PTHR34836:SF1">
    <property type="entry name" value="OS09G0428600 PROTEIN"/>
    <property type="match status" value="1"/>
</dbReference>
<feature type="domain" description="Receptor ligand binding region" evidence="5">
    <location>
        <begin position="7"/>
        <end position="150"/>
    </location>
</feature>
<dbReference type="InterPro" id="IPR001828">
    <property type="entry name" value="ANF_lig-bd_rcpt"/>
</dbReference>
<evidence type="ECO:0000256" key="1">
    <source>
        <dbReference type="ARBA" id="ARBA00004370"/>
    </source>
</evidence>
<keyword evidence="3" id="KW-1133">Transmembrane helix</keyword>
<evidence type="ECO:0000259" key="5">
    <source>
        <dbReference type="Pfam" id="PF01094"/>
    </source>
</evidence>
<dbReference type="InterPro" id="IPR028082">
    <property type="entry name" value="Peripla_BP_I"/>
</dbReference>
<dbReference type="AlphaFoldDB" id="A0A2G2VGZ7"/>
<dbReference type="Gene3D" id="3.60.10.10">
    <property type="entry name" value="Endonuclease/exonuclease/phosphatase"/>
    <property type="match status" value="1"/>
</dbReference>
<evidence type="ECO:0000313" key="7">
    <source>
        <dbReference type="Proteomes" id="UP000224567"/>
    </source>
</evidence>
<dbReference type="SUPFAM" id="SSF56219">
    <property type="entry name" value="DNase I-like"/>
    <property type="match status" value="1"/>
</dbReference>
<dbReference type="Gene3D" id="3.40.50.2300">
    <property type="match status" value="1"/>
</dbReference>
<keyword evidence="2" id="KW-0812">Transmembrane</keyword>
<gene>
    <name evidence="6" type="ORF">CQW23_28555</name>
</gene>
<comment type="caution">
    <text evidence="6">The sequence shown here is derived from an EMBL/GenBank/DDBJ whole genome shotgun (WGS) entry which is preliminary data.</text>
</comment>
<keyword evidence="7" id="KW-1185">Reference proteome</keyword>
<proteinExistence type="predicted"/>
<protein>
    <recommendedName>
        <fullName evidence="5">Receptor ligand binding region domain-containing protein</fullName>
    </recommendedName>
</protein>
<dbReference type="GO" id="GO:0016020">
    <property type="term" value="C:membrane"/>
    <property type="evidence" value="ECO:0007669"/>
    <property type="project" value="UniProtKB-SubCell"/>
</dbReference>
<dbReference type="InterPro" id="IPR036691">
    <property type="entry name" value="Endo/exonu/phosph_ase_sf"/>
</dbReference>
<dbReference type="Proteomes" id="UP000224567">
    <property type="component" value="Unassembled WGS sequence"/>
</dbReference>
<name>A0A2G2VGZ7_CAPBA</name>
<evidence type="ECO:0000256" key="4">
    <source>
        <dbReference type="ARBA" id="ARBA00023136"/>
    </source>
</evidence>